<keyword evidence="4" id="KW-0862">Zinc</keyword>
<sequence length="445" mass="52218">MGIFVAPKKGFPIILKSRTFRLKDPRPVSIRYLHNEFDDAILKSNEFANFQELLRNAFLEQFGNNLPGELATIDVLKKDNNIAQSKFEEEKEKISNLECSLSESIDLHFFLKQNVIRQFVFLFLLQQLNFLQNEAVFSSALFFPLIKIHFHNVFNVNDGYKLYNENALWDRRRYPQSGVFCGTKPFLSNPHNASNNEHNSICTSSRSNSPEPCQNKHNKVDISEEEKNIFLVPSAIESSNNGSEEIQTMRFFLLKKKITFFLSISCLRTTALNFFCCGGIGIVFRCVKCFILALTKEEICMHKAKWHGMRLKKLEIIKPIKKPKKIKTLSEYRCTECNKKLKTRALLRKHIRGVHVKPFSCPYEVCQALNKRFGEGRHLRAHIERFHLKVREICELCKKFYYDRQSLQKHLEDVHLKMRPYVCIVCQKCFTRSFFFIVANFKFFF</sequence>
<dbReference type="GO" id="GO:0000981">
    <property type="term" value="F:DNA-binding transcription factor activity, RNA polymerase II-specific"/>
    <property type="evidence" value="ECO:0007669"/>
    <property type="project" value="TreeGrafter"/>
</dbReference>
<evidence type="ECO:0000256" key="2">
    <source>
        <dbReference type="ARBA" id="ARBA00022737"/>
    </source>
</evidence>
<dbReference type="SMART" id="SM00355">
    <property type="entry name" value="ZnF_C2H2"/>
    <property type="match status" value="4"/>
</dbReference>
<evidence type="ECO:0000256" key="5">
    <source>
        <dbReference type="PROSITE-ProRule" id="PRU00042"/>
    </source>
</evidence>
<organism evidence="8 9">
    <name type="scientific">Reticulomyxa filosa</name>
    <dbReference type="NCBI Taxonomy" id="46433"/>
    <lineage>
        <taxon>Eukaryota</taxon>
        <taxon>Sar</taxon>
        <taxon>Rhizaria</taxon>
        <taxon>Retaria</taxon>
        <taxon>Foraminifera</taxon>
        <taxon>Monothalamids</taxon>
        <taxon>Reticulomyxidae</taxon>
        <taxon>Reticulomyxa</taxon>
    </lineage>
</organism>
<evidence type="ECO:0000313" key="8">
    <source>
        <dbReference type="EMBL" id="ETO31030.1"/>
    </source>
</evidence>
<keyword evidence="6" id="KW-0175">Coiled coil</keyword>
<dbReference type="PANTHER" id="PTHR19818">
    <property type="entry name" value="ZINC FINGER PROTEIN ZIC AND GLI"/>
    <property type="match status" value="1"/>
</dbReference>
<dbReference type="InterPro" id="IPR013087">
    <property type="entry name" value="Znf_C2H2_type"/>
</dbReference>
<dbReference type="Proteomes" id="UP000023152">
    <property type="component" value="Unassembled WGS sequence"/>
</dbReference>
<name>X6NXJ4_RETFI</name>
<keyword evidence="2" id="KW-0677">Repeat</keyword>
<evidence type="ECO:0000256" key="6">
    <source>
        <dbReference type="SAM" id="Coils"/>
    </source>
</evidence>
<dbReference type="GO" id="GO:0008270">
    <property type="term" value="F:zinc ion binding"/>
    <property type="evidence" value="ECO:0007669"/>
    <property type="project" value="UniProtKB-KW"/>
</dbReference>
<dbReference type="OrthoDB" id="3437960at2759"/>
<reference evidence="8 9" key="1">
    <citation type="journal article" date="2013" name="Curr. Biol.">
        <title>The Genome of the Foraminiferan Reticulomyxa filosa.</title>
        <authorList>
            <person name="Glockner G."/>
            <person name="Hulsmann N."/>
            <person name="Schleicher M."/>
            <person name="Noegel A.A."/>
            <person name="Eichinger L."/>
            <person name="Gallinger C."/>
            <person name="Pawlowski J."/>
            <person name="Sierra R."/>
            <person name="Euteneuer U."/>
            <person name="Pillet L."/>
            <person name="Moustafa A."/>
            <person name="Platzer M."/>
            <person name="Groth M."/>
            <person name="Szafranski K."/>
            <person name="Schliwa M."/>
        </authorList>
    </citation>
    <scope>NUCLEOTIDE SEQUENCE [LARGE SCALE GENOMIC DNA]</scope>
</reference>
<accession>X6NXJ4</accession>
<dbReference type="Gene3D" id="3.30.160.60">
    <property type="entry name" value="Classic Zinc Finger"/>
    <property type="match status" value="2"/>
</dbReference>
<protein>
    <submittedName>
        <fullName evidence="8">C2H2 type domain containing protein</fullName>
    </submittedName>
</protein>
<dbReference type="PROSITE" id="PS50157">
    <property type="entry name" value="ZINC_FINGER_C2H2_2"/>
    <property type="match status" value="2"/>
</dbReference>
<keyword evidence="9" id="KW-1185">Reference proteome</keyword>
<dbReference type="InterPro" id="IPR050329">
    <property type="entry name" value="GLI_C2H2-zinc-finger"/>
</dbReference>
<gene>
    <name evidence="8" type="ORF">RFI_06090</name>
</gene>
<keyword evidence="3 5" id="KW-0863">Zinc-finger</keyword>
<dbReference type="GO" id="GO:0005634">
    <property type="term" value="C:nucleus"/>
    <property type="evidence" value="ECO:0007669"/>
    <property type="project" value="UniProtKB-ARBA"/>
</dbReference>
<feature type="domain" description="C2H2-type" evidence="7">
    <location>
        <begin position="392"/>
        <end position="420"/>
    </location>
</feature>
<dbReference type="Pfam" id="PF12874">
    <property type="entry name" value="zf-met"/>
    <property type="match status" value="1"/>
</dbReference>
<evidence type="ECO:0000259" key="7">
    <source>
        <dbReference type="PROSITE" id="PS50157"/>
    </source>
</evidence>
<dbReference type="AlphaFoldDB" id="X6NXJ4"/>
<evidence type="ECO:0000256" key="3">
    <source>
        <dbReference type="ARBA" id="ARBA00022771"/>
    </source>
</evidence>
<evidence type="ECO:0000256" key="4">
    <source>
        <dbReference type="ARBA" id="ARBA00022833"/>
    </source>
</evidence>
<comment type="caution">
    <text evidence="8">The sequence shown here is derived from an EMBL/GenBank/DDBJ whole genome shotgun (WGS) entry which is preliminary data.</text>
</comment>
<evidence type="ECO:0000313" key="9">
    <source>
        <dbReference type="Proteomes" id="UP000023152"/>
    </source>
</evidence>
<keyword evidence="1" id="KW-0479">Metal-binding</keyword>
<dbReference type="GO" id="GO:0045944">
    <property type="term" value="P:positive regulation of transcription by RNA polymerase II"/>
    <property type="evidence" value="ECO:0007669"/>
    <property type="project" value="UniProtKB-ARBA"/>
</dbReference>
<feature type="coiled-coil region" evidence="6">
    <location>
        <begin position="73"/>
        <end position="100"/>
    </location>
</feature>
<feature type="domain" description="C2H2-type" evidence="7">
    <location>
        <begin position="332"/>
        <end position="355"/>
    </location>
</feature>
<dbReference type="SUPFAM" id="SSF57667">
    <property type="entry name" value="beta-beta-alpha zinc fingers"/>
    <property type="match status" value="1"/>
</dbReference>
<dbReference type="InterPro" id="IPR036236">
    <property type="entry name" value="Znf_C2H2_sf"/>
</dbReference>
<dbReference type="PANTHER" id="PTHR19818:SF139">
    <property type="entry name" value="PAIR-RULE PROTEIN ODD-PAIRED"/>
    <property type="match status" value="1"/>
</dbReference>
<dbReference type="EMBL" id="ASPP01005173">
    <property type="protein sequence ID" value="ETO31030.1"/>
    <property type="molecule type" value="Genomic_DNA"/>
</dbReference>
<proteinExistence type="predicted"/>
<dbReference type="PROSITE" id="PS00028">
    <property type="entry name" value="ZINC_FINGER_C2H2_1"/>
    <property type="match status" value="2"/>
</dbReference>
<evidence type="ECO:0000256" key="1">
    <source>
        <dbReference type="ARBA" id="ARBA00022723"/>
    </source>
</evidence>
<dbReference type="GO" id="GO:0000978">
    <property type="term" value="F:RNA polymerase II cis-regulatory region sequence-specific DNA binding"/>
    <property type="evidence" value="ECO:0007669"/>
    <property type="project" value="TreeGrafter"/>
</dbReference>